<sequence>MSINIQERVLDTLFDIAVEEKGVCEDMDRTYTEWYQFCYENAPADQVDNYLNLSTEMQREAFLAGARMAFDLIGGRKDD</sequence>
<evidence type="ECO:0000313" key="2">
    <source>
        <dbReference type="Proteomes" id="UP000647235"/>
    </source>
</evidence>
<comment type="caution">
    <text evidence="1">The sequence shown here is derived from an EMBL/GenBank/DDBJ whole genome shotgun (WGS) entry which is preliminary data.</text>
</comment>
<keyword evidence="2" id="KW-1185">Reference proteome</keyword>
<organism evidence="1 2">
    <name type="scientific">Dorea hominis</name>
    <dbReference type="NCBI Taxonomy" id="2763040"/>
    <lineage>
        <taxon>Bacteria</taxon>
        <taxon>Bacillati</taxon>
        <taxon>Bacillota</taxon>
        <taxon>Clostridia</taxon>
        <taxon>Lachnospirales</taxon>
        <taxon>Lachnospiraceae</taxon>
        <taxon>Dorea</taxon>
    </lineage>
</organism>
<accession>A0ABR7EV59</accession>
<protein>
    <submittedName>
        <fullName evidence="1">Uncharacterized protein</fullName>
    </submittedName>
</protein>
<gene>
    <name evidence="1" type="ORF">H8S07_07445</name>
</gene>
<dbReference type="Proteomes" id="UP000647235">
    <property type="component" value="Unassembled WGS sequence"/>
</dbReference>
<dbReference type="RefSeq" id="WP_186855758.1">
    <property type="nucleotide sequence ID" value="NZ_JACOOY010000007.1"/>
</dbReference>
<evidence type="ECO:0000313" key="1">
    <source>
        <dbReference type="EMBL" id="MBC5665113.1"/>
    </source>
</evidence>
<proteinExistence type="predicted"/>
<name>A0ABR7EV59_9FIRM</name>
<reference evidence="1 2" key="1">
    <citation type="submission" date="2020-08" db="EMBL/GenBank/DDBJ databases">
        <title>Genome public.</title>
        <authorList>
            <person name="Liu C."/>
            <person name="Sun Q."/>
        </authorList>
    </citation>
    <scope>NUCLEOTIDE SEQUENCE [LARGE SCALE GENOMIC DNA]</scope>
    <source>
        <strain evidence="1 2">NSJ-36</strain>
    </source>
</reference>
<dbReference type="EMBL" id="JACOOY010000007">
    <property type="protein sequence ID" value="MBC5665113.1"/>
    <property type="molecule type" value="Genomic_DNA"/>
</dbReference>